<dbReference type="AlphaFoldDB" id="A0A1V4JKF7"/>
<comment type="caution">
    <text evidence="2">The sequence shown here is derived from an EMBL/GenBank/DDBJ whole genome shotgun (WGS) entry which is preliminary data.</text>
</comment>
<feature type="compositionally biased region" description="Basic and acidic residues" evidence="1">
    <location>
        <begin position="31"/>
        <end position="41"/>
    </location>
</feature>
<keyword evidence="2" id="KW-0675">Receptor</keyword>
<keyword evidence="3" id="KW-1185">Reference proteome</keyword>
<dbReference type="OrthoDB" id="9205665at2759"/>
<feature type="region of interest" description="Disordered" evidence="1">
    <location>
        <begin position="1"/>
        <end position="41"/>
    </location>
</feature>
<dbReference type="InterPro" id="IPR026191">
    <property type="entry name" value="LRIF1"/>
</dbReference>
<dbReference type="GO" id="GO:0006355">
    <property type="term" value="P:regulation of DNA-templated transcription"/>
    <property type="evidence" value="ECO:0007669"/>
    <property type="project" value="InterPro"/>
</dbReference>
<accession>A0A1V4JKF7</accession>
<dbReference type="Pfam" id="PF15741">
    <property type="entry name" value="LRIF1"/>
    <property type="match status" value="1"/>
</dbReference>
<dbReference type="EMBL" id="LSYS01006902">
    <property type="protein sequence ID" value="OPJ72676.1"/>
    <property type="molecule type" value="Genomic_DNA"/>
</dbReference>
<reference evidence="2 3" key="1">
    <citation type="submission" date="2016-02" db="EMBL/GenBank/DDBJ databases">
        <title>Band-tailed pigeon sequencing and assembly.</title>
        <authorList>
            <person name="Soares A.E."/>
            <person name="Novak B.J."/>
            <person name="Rice E.S."/>
            <person name="O'Connell B."/>
            <person name="Chang D."/>
            <person name="Weber S."/>
            <person name="Shapiro B."/>
        </authorList>
    </citation>
    <scope>NUCLEOTIDE SEQUENCE [LARGE SCALE GENOMIC DNA]</scope>
    <source>
        <strain evidence="2">BTP2013</strain>
        <tissue evidence="2">Blood</tissue>
    </source>
</reference>
<dbReference type="Proteomes" id="UP000190648">
    <property type="component" value="Unassembled WGS sequence"/>
</dbReference>
<gene>
    <name evidence="2" type="ORF">AV530_005209</name>
</gene>
<name>A0A1V4JKF7_PATFA</name>
<feature type="compositionally biased region" description="Polar residues" evidence="1">
    <location>
        <begin position="1"/>
        <end position="12"/>
    </location>
</feature>
<evidence type="ECO:0000256" key="1">
    <source>
        <dbReference type="SAM" id="MobiDB-lite"/>
    </source>
</evidence>
<evidence type="ECO:0000313" key="2">
    <source>
        <dbReference type="EMBL" id="OPJ72676.1"/>
    </source>
</evidence>
<evidence type="ECO:0000313" key="3">
    <source>
        <dbReference type="Proteomes" id="UP000190648"/>
    </source>
</evidence>
<dbReference type="GO" id="GO:0042974">
    <property type="term" value="F:nuclear retinoic acid receptor binding"/>
    <property type="evidence" value="ECO:0007669"/>
    <property type="project" value="InterPro"/>
</dbReference>
<sequence>MTTISQPKQCSHSTEKRQQFRNKAAFSSKEGLQKRHEREAHWEKDNELRKKFGIVKFVRVHLKRISLPELPEDSSKGFACKWRVTSRTKKWKKVSKALNCPYTNKKYASP</sequence>
<protein>
    <submittedName>
        <fullName evidence="2">Ligand-dependent nuclear receptor-interacting factor 1-like</fullName>
    </submittedName>
</protein>
<proteinExistence type="predicted"/>
<organism evidence="2 3">
    <name type="scientific">Patagioenas fasciata monilis</name>
    <dbReference type="NCBI Taxonomy" id="372326"/>
    <lineage>
        <taxon>Eukaryota</taxon>
        <taxon>Metazoa</taxon>
        <taxon>Chordata</taxon>
        <taxon>Craniata</taxon>
        <taxon>Vertebrata</taxon>
        <taxon>Euteleostomi</taxon>
        <taxon>Archelosauria</taxon>
        <taxon>Archosauria</taxon>
        <taxon>Dinosauria</taxon>
        <taxon>Saurischia</taxon>
        <taxon>Theropoda</taxon>
        <taxon>Coelurosauria</taxon>
        <taxon>Aves</taxon>
        <taxon>Neognathae</taxon>
        <taxon>Neoaves</taxon>
        <taxon>Columbimorphae</taxon>
        <taxon>Columbiformes</taxon>
        <taxon>Columbidae</taxon>
        <taxon>Patagioenas</taxon>
    </lineage>
</organism>